<dbReference type="Pfam" id="PF13302">
    <property type="entry name" value="Acetyltransf_3"/>
    <property type="match status" value="1"/>
</dbReference>
<dbReference type="Proteomes" id="UP000219947">
    <property type="component" value="Unassembled WGS sequence"/>
</dbReference>
<sequence length="189" mass="21568">MRLFAPEQPCLELRIPATEDAAEWYALFRDTRVMEYLGRPADSLAHYEDMVVRARAEYEREGFCLYTVLANGEVAGFTGAHRWLNDWGPVGEIELAWRLGCAFWGEGIATRAAQQVMGELAEAGHQQVFAVIHARNRASMAVAQRLGMHQRSNYEARLKGLNLPVTEWVTDLYHREQNPSQHRYNDDSS</sequence>
<dbReference type="InterPro" id="IPR000182">
    <property type="entry name" value="GNAT_dom"/>
</dbReference>
<feature type="domain" description="N-acetyltransferase" evidence="1">
    <location>
        <begin position="11"/>
        <end position="164"/>
    </location>
</feature>
<keyword evidence="2" id="KW-0808">Transferase</keyword>
<dbReference type="PANTHER" id="PTHR43792">
    <property type="entry name" value="GNAT FAMILY, PUTATIVE (AFU_ORTHOLOGUE AFUA_3G00765)-RELATED-RELATED"/>
    <property type="match status" value="1"/>
</dbReference>
<dbReference type="EMBL" id="PDEV01000001">
    <property type="protein sequence ID" value="PEN16614.1"/>
    <property type="molecule type" value="Genomic_DNA"/>
</dbReference>
<evidence type="ECO:0000259" key="1">
    <source>
        <dbReference type="PROSITE" id="PS51186"/>
    </source>
</evidence>
<comment type="caution">
    <text evidence="2">The sequence shown here is derived from an EMBL/GenBank/DDBJ whole genome shotgun (WGS) entry which is preliminary data.</text>
</comment>
<dbReference type="InterPro" id="IPR016181">
    <property type="entry name" value="Acyl_CoA_acyltransferase"/>
</dbReference>
<dbReference type="GO" id="GO:0016747">
    <property type="term" value="F:acyltransferase activity, transferring groups other than amino-acyl groups"/>
    <property type="evidence" value="ECO:0007669"/>
    <property type="project" value="InterPro"/>
</dbReference>
<dbReference type="InterPro" id="IPR051531">
    <property type="entry name" value="N-acetyltransferase"/>
</dbReference>
<dbReference type="Gene3D" id="3.40.630.30">
    <property type="match status" value="1"/>
</dbReference>
<accession>A0A2A8D6W4</accession>
<dbReference type="AlphaFoldDB" id="A0A2A8D6W4"/>
<reference evidence="2" key="1">
    <citation type="submission" date="2017-10" db="EMBL/GenBank/DDBJ databases">
        <title>Kefir isolates.</title>
        <authorList>
            <person name="Kim Y."/>
            <person name="Blasche S."/>
        </authorList>
    </citation>
    <scope>NUCLEOTIDE SEQUENCE [LARGE SCALE GENOMIC DNA]</scope>
    <source>
        <strain evidence="2">OG2-2</strain>
    </source>
</reference>
<proteinExistence type="predicted"/>
<dbReference type="RefSeq" id="WP_098042182.1">
    <property type="nucleotide sequence ID" value="NZ_PDEV01000001.1"/>
</dbReference>
<name>A0A2A8D6W4_9MICC</name>
<evidence type="ECO:0000313" key="2">
    <source>
        <dbReference type="EMBL" id="PEN16614.1"/>
    </source>
</evidence>
<organism evidence="2 3">
    <name type="scientific">Rothia dentocariosa</name>
    <dbReference type="NCBI Taxonomy" id="2047"/>
    <lineage>
        <taxon>Bacteria</taxon>
        <taxon>Bacillati</taxon>
        <taxon>Actinomycetota</taxon>
        <taxon>Actinomycetes</taxon>
        <taxon>Micrococcales</taxon>
        <taxon>Micrococcaceae</taxon>
        <taxon>Rothia</taxon>
    </lineage>
</organism>
<evidence type="ECO:0000313" key="3">
    <source>
        <dbReference type="Proteomes" id="UP000219947"/>
    </source>
</evidence>
<dbReference type="PANTHER" id="PTHR43792:SF1">
    <property type="entry name" value="N-ACETYLTRANSFERASE DOMAIN-CONTAINING PROTEIN"/>
    <property type="match status" value="1"/>
</dbReference>
<gene>
    <name evidence="2" type="ORF">CRM92_00785</name>
</gene>
<dbReference type="PROSITE" id="PS51186">
    <property type="entry name" value="GNAT"/>
    <property type="match status" value="1"/>
</dbReference>
<keyword evidence="3" id="KW-1185">Reference proteome</keyword>
<dbReference type="SUPFAM" id="SSF55729">
    <property type="entry name" value="Acyl-CoA N-acyltransferases (Nat)"/>
    <property type="match status" value="1"/>
</dbReference>
<protein>
    <submittedName>
        <fullName evidence="2">GNAT family N-acetyltransferase</fullName>
    </submittedName>
</protein>